<proteinExistence type="predicted"/>
<accession>A0ABV7YU67</accession>
<organism evidence="1 2">
    <name type="scientific">Lacihabitans lacunae</name>
    <dbReference type="NCBI Taxonomy" id="1028214"/>
    <lineage>
        <taxon>Bacteria</taxon>
        <taxon>Pseudomonadati</taxon>
        <taxon>Bacteroidota</taxon>
        <taxon>Cytophagia</taxon>
        <taxon>Cytophagales</taxon>
        <taxon>Leadbetterellaceae</taxon>
        <taxon>Lacihabitans</taxon>
    </lineage>
</organism>
<keyword evidence="2" id="KW-1185">Reference proteome</keyword>
<dbReference type="InterPro" id="IPR010921">
    <property type="entry name" value="Trp_repressor/repl_initiator"/>
</dbReference>
<dbReference type="Pfam" id="PF01527">
    <property type="entry name" value="HTH_Tnp_1"/>
    <property type="match status" value="1"/>
</dbReference>
<name>A0ABV7YU67_9BACT</name>
<dbReference type="RefSeq" id="WP_379834508.1">
    <property type="nucleotide sequence ID" value="NZ_JBHRYQ010000001.1"/>
</dbReference>
<protein>
    <submittedName>
        <fullName evidence="1">Transposase</fullName>
    </submittedName>
</protein>
<dbReference type="SUPFAM" id="SSF48295">
    <property type="entry name" value="TrpR-like"/>
    <property type="match status" value="1"/>
</dbReference>
<gene>
    <name evidence="1" type="ORF">ACFOOI_02140</name>
</gene>
<dbReference type="Proteomes" id="UP001595616">
    <property type="component" value="Unassembled WGS sequence"/>
</dbReference>
<reference evidence="2" key="1">
    <citation type="journal article" date="2019" name="Int. J. Syst. Evol. Microbiol.">
        <title>The Global Catalogue of Microorganisms (GCM) 10K type strain sequencing project: providing services to taxonomists for standard genome sequencing and annotation.</title>
        <authorList>
            <consortium name="The Broad Institute Genomics Platform"/>
            <consortium name="The Broad Institute Genome Sequencing Center for Infectious Disease"/>
            <person name="Wu L."/>
            <person name="Ma J."/>
        </authorList>
    </citation>
    <scope>NUCLEOTIDE SEQUENCE [LARGE SCALE GENOMIC DNA]</scope>
    <source>
        <strain evidence="2">CECT 7956</strain>
    </source>
</reference>
<sequence>MSKQNKRRNFDGNFKANVALEAIEEKMTLSDLAVKHDIFTTQITDWKKEFLANAGSKLFPPDQPHLV</sequence>
<dbReference type="EMBL" id="JBHRYQ010000001">
    <property type="protein sequence ID" value="MFC3809443.1"/>
    <property type="molecule type" value="Genomic_DNA"/>
</dbReference>
<comment type="caution">
    <text evidence="1">The sequence shown here is derived from an EMBL/GenBank/DDBJ whole genome shotgun (WGS) entry which is preliminary data.</text>
</comment>
<dbReference type="InterPro" id="IPR002514">
    <property type="entry name" value="Transposase_8"/>
</dbReference>
<evidence type="ECO:0000313" key="1">
    <source>
        <dbReference type="EMBL" id="MFC3809443.1"/>
    </source>
</evidence>
<evidence type="ECO:0000313" key="2">
    <source>
        <dbReference type="Proteomes" id="UP001595616"/>
    </source>
</evidence>